<accession>A0ABN4W3L0</accession>
<gene>
    <name evidence="1" type="ORF">BV401_15590</name>
</gene>
<keyword evidence="2" id="KW-1185">Reference proteome</keyword>
<evidence type="ECO:0000313" key="2">
    <source>
        <dbReference type="Proteomes" id="UP000187851"/>
    </source>
</evidence>
<sequence length="206" mass="20926">MCLGPLGVGAVRDRRQVGASGDPGLDGEAARLDAEAHAVAFRVLIGGGAVGSVGVLFSPRRVEVGEQRAEDVGLGALPRVVVAGAVEQAGVDGGASNGVDGAELLLVGVRVPGPVLEAYRAVDQVGALDPAAEVDLLEELWELFRLEVERPVRQARDVAEEGEPGDGAEGDVDAAAAEGLVSGVEDVLCDLAGVLVRVARRRSAGP</sequence>
<proteinExistence type="predicted"/>
<protein>
    <submittedName>
        <fullName evidence="1">Uncharacterized protein</fullName>
    </submittedName>
</protein>
<dbReference type="Proteomes" id="UP000187851">
    <property type="component" value="Chromosome"/>
</dbReference>
<reference evidence="1 2" key="1">
    <citation type="journal article" date="2017" name="J. Biotechnol.">
        <title>The complete genome sequence of Streptomyces autolyticus CGMCC 0516, the producer of geldanamycin, autolytimycin, reblastatin and elaiophylin.</title>
        <authorList>
            <person name="Yin M."/>
            <person name="Jiang M."/>
            <person name="Ren Z."/>
            <person name="Dong Y."/>
            <person name="Lu T."/>
        </authorList>
    </citation>
    <scope>NUCLEOTIDE SEQUENCE [LARGE SCALE GENOMIC DNA]</scope>
    <source>
        <strain evidence="1 2">CGMCC0516</strain>
    </source>
</reference>
<dbReference type="EMBL" id="CP019458">
    <property type="protein sequence ID" value="AQA11688.1"/>
    <property type="molecule type" value="Genomic_DNA"/>
</dbReference>
<organism evidence="1 2">
    <name type="scientific">Streptomyces autolyticus</name>
    <dbReference type="NCBI Taxonomy" id="75293"/>
    <lineage>
        <taxon>Bacteria</taxon>
        <taxon>Bacillati</taxon>
        <taxon>Actinomycetota</taxon>
        <taxon>Actinomycetes</taxon>
        <taxon>Kitasatosporales</taxon>
        <taxon>Streptomycetaceae</taxon>
        <taxon>Streptomyces</taxon>
    </lineage>
</organism>
<evidence type="ECO:0000313" key="1">
    <source>
        <dbReference type="EMBL" id="AQA11688.1"/>
    </source>
</evidence>
<name>A0ABN4W3L0_9ACTN</name>